<dbReference type="CDD" id="cd06583">
    <property type="entry name" value="PGRP"/>
    <property type="match status" value="1"/>
</dbReference>
<accession>A0A089HRA5</accession>
<dbReference type="InterPro" id="IPR002502">
    <property type="entry name" value="Amidase_domain"/>
</dbReference>
<evidence type="ECO:0000256" key="5">
    <source>
        <dbReference type="ARBA" id="ARBA00022969"/>
    </source>
</evidence>
<keyword evidence="10" id="KW-1185">Reference proteome</keyword>
<evidence type="ECO:0000256" key="4">
    <source>
        <dbReference type="ARBA" id="ARBA00022801"/>
    </source>
</evidence>
<sequence length="233" mass="25092">MNYRKDYIPKTTACNRRPGLAMTAQTITIHNTGNPSSSAAGERAWLANGSNTRQASFHIVIDSAEAIEAIPLNECAWHAGDGSGLRSGNRTSIGVEICESGDYAKTLDNAATLVAGMLKERGWGVDRLRRHYDWSGKVCPRLMYDGGKWTGWAEFKAKVDAILNVKEIDDDVKVDKANVKINGVKSKGGVLIDGTVYVPLREVADKLGAAIAWDNVSKTASVTTIKAKAKGAK</sequence>
<proteinExistence type="inferred from homology"/>
<dbReference type="InterPro" id="IPR051206">
    <property type="entry name" value="NAMLAA_amidase_2"/>
</dbReference>
<dbReference type="Pfam" id="PF07833">
    <property type="entry name" value="Cu_amine_oxidN1"/>
    <property type="match status" value="1"/>
</dbReference>
<evidence type="ECO:0000259" key="8">
    <source>
        <dbReference type="SMART" id="SM00644"/>
    </source>
</evidence>
<keyword evidence="4" id="KW-0378">Hydrolase</keyword>
<keyword evidence="5" id="KW-0749">Sporulation</keyword>
<dbReference type="STRING" id="44251.PDUR_18110"/>
<evidence type="ECO:0000256" key="1">
    <source>
        <dbReference type="ARBA" id="ARBA00001561"/>
    </source>
</evidence>
<dbReference type="GO" id="GO:0071555">
    <property type="term" value="P:cell wall organization"/>
    <property type="evidence" value="ECO:0007669"/>
    <property type="project" value="UniProtKB-KW"/>
</dbReference>
<dbReference type="OrthoDB" id="9794294at2"/>
<dbReference type="InterPro" id="IPR036505">
    <property type="entry name" value="Amidase/PGRP_sf"/>
</dbReference>
<evidence type="ECO:0000256" key="3">
    <source>
        <dbReference type="ARBA" id="ARBA00011901"/>
    </source>
</evidence>
<dbReference type="SUPFAM" id="SSF55846">
    <property type="entry name" value="N-acetylmuramoyl-L-alanine amidase-like"/>
    <property type="match status" value="1"/>
</dbReference>
<dbReference type="EC" id="3.5.1.28" evidence="3"/>
<dbReference type="KEGG" id="pdu:PDUR_18110"/>
<dbReference type="EMBL" id="CP009288">
    <property type="protein sequence ID" value="AIQ13622.1"/>
    <property type="molecule type" value="Genomic_DNA"/>
</dbReference>
<dbReference type="GO" id="GO:0009254">
    <property type="term" value="P:peptidoglycan turnover"/>
    <property type="evidence" value="ECO:0007669"/>
    <property type="project" value="TreeGrafter"/>
</dbReference>
<dbReference type="GO" id="GO:0009253">
    <property type="term" value="P:peptidoglycan catabolic process"/>
    <property type="evidence" value="ECO:0007669"/>
    <property type="project" value="InterPro"/>
</dbReference>
<feature type="domain" description="N-acetylmuramoyl-L-alanine amidase" evidence="8">
    <location>
        <begin position="13"/>
        <end position="151"/>
    </location>
</feature>
<dbReference type="GO" id="GO:0008745">
    <property type="term" value="F:N-acetylmuramoyl-L-alanine amidase activity"/>
    <property type="evidence" value="ECO:0007669"/>
    <property type="project" value="UniProtKB-EC"/>
</dbReference>
<name>A0A089HRA5_PAEDU</name>
<evidence type="ECO:0000256" key="6">
    <source>
        <dbReference type="ARBA" id="ARBA00023287"/>
    </source>
</evidence>
<dbReference type="SMART" id="SM00644">
    <property type="entry name" value="Ami_2"/>
    <property type="match status" value="1"/>
</dbReference>
<keyword evidence="7" id="KW-0961">Cell wall biogenesis/degradation</keyword>
<dbReference type="PANTHER" id="PTHR30417:SF11">
    <property type="entry name" value="N-ACETYLMURAMOYL-L-ALANINE AMIDASE XLYA"/>
    <property type="match status" value="1"/>
</dbReference>
<dbReference type="AlphaFoldDB" id="A0A089HRA5"/>
<evidence type="ECO:0000313" key="10">
    <source>
        <dbReference type="Proteomes" id="UP000029409"/>
    </source>
</evidence>
<dbReference type="Gene3D" id="3.40.80.10">
    <property type="entry name" value="Peptidoglycan recognition protein-like"/>
    <property type="match status" value="1"/>
</dbReference>
<keyword evidence="6" id="KW-0178">Competence</keyword>
<dbReference type="Proteomes" id="UP000029409">
    <property type="component" value="Chromosome"/>
</dbReference>
<protein>
    <recommendedName>
        <fullName evidence="3">N-acetylmuramoyl-L-alanine amidase</fullName>
        <ecNumber evidence="3">3.5.1.28</ecNumber>
    </recommendedName>
</protein>
<gene>
    <name evidence="9" type="ORF">PDUR_18110</name>
</gene>
<reference evidence="9 10" key="1">
    <citation type="submission" date="2014-08" db="EMBL/GenBank/DDBJ databases">
        <title>Comparative genomics of the Paenibacillus odorifer group.</title>
        <authorList>
            <person name="den Bakker H.C."/>
            <person name="Tsai Y.-C."/>
            <person name="Martin N."/>
            <person name="Korlach J."/>
            <person name="Wiedmann M."/>
        </authorList>
    </citation>
    <scope>NUCLEOTIDE SEQUENCE [LARGE SCALE GENOMIC DNA]</scope>
    <source>
        <strain evidence="9 10">DSM 1735</strain>
    </source>
</reference>
<dbReference type="PANTHER" id="PTHR30417">
    <property type="entry name" value="N-ACETYLMURAMOYL-L-ALANINE AMIDASE AMID"/>
    <property type="match status" value="1"/>
</dbReference>
<dbReference type="InterPro" id="IPR012854">
    <property type="entry name" value="Cu_amine_oxidase-like_N"/>
</dbReference>
<evidence type="ECO:0000313" key="9">
    <source>
        <dbReference type="EMBL" id="AIQ13622.1"/>
    </source>
</evidence>
<dbReference type="RefSeq" id="WP_042207425.1">
    <property type="nucleotide sequence ID" value="NZ_CP009288.1"/>
</dbReference>
<organism evidence="9 10">
    <name type="scientific">Paenibacillus durus</name>
    <name type="common">Paenibacillus azotofixans</name>
    <dbReference type="NCBI Taxonomy" id="44251"/>
    <lineage>
        <taxon>Bacteria</taxon>
        <taxon>Bacillati</taxon>
        <taxon>Bacillota</taxon>
        <taxon>Bacilli</taxon>
        <taxon>Bacillales</taxon>
        <taxon>Paenibacillaceae</taxon>
        <taxon>Paenibacillus</taxon>
    </lineage>
</organism>
<dbReference type="Pfam" id="PF01510">
    <property type="entry name" value="Amidase_2"/>
    <property type="match status" value="1"/>
</dbReference>
<evidence type="ECO:0000256" key="2">
    <source>
        <dbReference type="ARBA" id="ARBA00007553"/>
    </source>
</evidence>
<dbReference type="eggNOG" id="COG5632">
    <property type="taxonomic scope" value="Bacteria"/>
</dbReference>
<evidence type="ECO:0000256" key="7">
    <source>
        <dbReference type="ARBA" id="ARBA00023316"/>
    </source>
</evidence>
<comment type="similarity">
    <text evidence="2">Belongs to the N-acetylmuramoyl-L-alanine amidase 2 family.</text>
</comment>
<dbReference type="GO" id="GO:0030435">
    <property type="term" value="P:sporulation resulting in formation of a cellular spore"/>
    <property type="evidence" value="ECO:0007669"/>
    <property type="project" value="UniProtKB-KW"/>
</dbReference>
<comment type="catalytic activity">
    <reaction evidence="1">
        <text>Hydrolyzes the link between N-acetylmuramoyl residues and L-amino acid residues in certain cell-wall glycopeptides.</text>
        <dbReference type="EC" id="3.5.1.28"/>
    </reaction>
</comment>
<dbReference type="GO" id="GO:0030420">
    <property type="term" value="P:establishment of competence for transformation"/>
    <property type="evidence" value="ECO:0007669"/>
    <property type="project" value="UniProtKB-KW"/>
</dbReference>